<sequence>MPTFSRAATTVASPTVLSALYTPRLTSRTIQLWNYPAWSSVRDIGSNSQPIPKKQEFSNENWPQGISIAQSEPIYDRKSKFVGRACRINSPAQVPKIIDHIMTDRRIARATHPAIHAWRCEADGKIQQGSNDNGESAAGGRLSHLLQKMELSNVLVVVTRYFGGIQLGAARFKHINQAARDALEVGGFLEARAKKGGRR</sequence>
<evidence type="ECO:0000256" key="1">
    <source>
        <dbReference type="ARBA" id="ARBA00007665"/>
    </source>
</evidence>
<feature type="domain" description="Impact N-terminal" evidence="2">
    <location>
        <begin position="77"/>
        <end position="183"/>
    </location>
</feature>
<dbReference type="OrthoDB" id="69641at2759"/>
<dbReference type="EMBL" id="KL198093">
    <property type="protein sequence ID" value="KDQ08233.1"/>
    <property type="molecule type" value="Genomic_DNA"/>
</dbReference>
<evidence type="ECO:0000313" key="4">
    <source>
        <dbReference type="Proteomes" id="UP000027195"/>
    </source>
</evidence>
<dbReference type="PANTHER" id="PTHR16301">
    <property type="entry name" value="IMPACT-RELATED"/>
    <property type="match status" value="1"/>
</dbReference>
<reference evidence="4" key="1">
    <citation type="journal article" date="2014" name="Proc. Natl. Acad. Sci. U.S.A.">
        <title>Extensive sampling of basidiomycete genomes demonstrates inadequacy of the white-rot/brown-rot paradigm for wood decay fungi.</title>
        <authorList>
            <person name="Riley R."/>
            <person name="Salamov A.A."/>
            <person name="Brown D.W."/>
            <person name="Nagy L.G."/>
            <person name="Floudas D."/>
            <person name="Held B.W."/>
            <person name="Levasseur A."/>
            <person name="Lombard V."/>
            <person name="Morin E."/>
            <person name="Otillar R."/>
            <person name="Lindquist E.A."/>
            <person name="Sun H."/>
            <person name="LaButti K.M."/>
            <person name="Schmutz J."/>
            <person name="Jabbour D."/>
            <person name="Luo H."/>
            <person name="Baker S.E."/>
            <person name="Pisabarro A.G."/>
            <person name="Walton J.D."/>
            <person name="Blanchette R.A."/>
            <person name="Henrissat B."/>
            <person name="Martin F."/>
            <person name="Cullen D."/>
            <person name="Hibbett D.S."/>
            <person name="Grigoriev I.V."/>
        </authorList>
    </citation>
    <scope>NUCLEOTIDE SEQUENCE [LARGE SCALE GENOMIC DNA]</scope>
    <source>
        <strain evidence="4">FD-172 SS1</strain>
    </source>
</reference>
<evidence type="ECO:0000313" key="3">
    <source>
        <dbReference type="EMBL" id="KDQ08233.1"/>
    </source>
</evidence>
<dbReference type="InterPro" id="IPR036956">
    <property type="entry name" value="Impact_N_sf"/>
</dbReference>
<protein>
    <recommendedName>
        <fullName evidence="2">Impact N-terminal domain-containing protein</fullName>
    </recommendedName>
</protein>
<dbReference type="GO" id="GO:0005737">
    <property type="term" value="C:cytoplasm"/>
    <property type="evidence" value="ECO:0007669"/>
    <property type="project" value="TreeGrafter"/>
</dbReference>
<keyword evidence="4" id="KW-1185">Reference proteome</keyword>
<name>A0A067LXW7_BOTB1</name>
<dbReference type="InterPro" id="IPR001498">
    <property type="entry name" value="Impact_N"/>
</dbReference>
<dbReference type="AlphaFoldDB" id="A0A067LXW7"/>
<dbReference type="STRING" id="930990.A0A067LXW7"/>
<dbReference type="HOGENOM" id="CLU_1371992_0_0_1"/>
<dbReference type="GO" id="GO:0140469">
    <property type="term" value="P:GCN2-mediated signaling"/>
    <property type="evidence" value="ECO:0007669"/>
    <property type="project" value="TreeGrafter"/>
</dbReference>
<dbReference type="Gene3D" id="3.30.230.30">
    <property type="entry name" value="Impact, N-terminal domain"/>
    <property type="match status" value="1"/>
</dbReference>
<dbReference type="InterPro" id="IPR023582">
    <property type="entry name" value="Impact"/>
</dbReference>
<evidence type="ECO:0000259" key="2">
    <source>
        <dbReference type="Pfam" id="PF01205"/>
    </source>
</evidence>
<comment type="similarity">
    <text evidence="1">Belongs to the IMPACT family.</text>
</comment>
<dbReference type="Proteomes" id="UP000027195">
    <property type="component" value="Unassembled WGS sequence"/>
</dbReference>
<proteinExistence type="inferred from homology"/>
<dbReference type="InParanoid" id="A0A067LXW7"/>
<dbReference type="Pfam" id="PF01205">
    <property type="entry name" value="Impact_N"/>
    <property type="match status" value="1"/>
</dbReference>
<dbReference type="SUPFAM" id="SSF54211">
    <property type="entry name" value="Ribosomal protein S5 domain 2-like"/>
    <property type="match status" value="1"/>
</dbReference>
<gene>
    <name evidence="3" type="ORF">BOTBODRAFT_570431</name>
</gene>
<accession>A0A067LXW7</accession>
<dbReference type="GO" id="GO:0006446">
    <property type="term" value="P:regulation of translational initiation"/>
    <property type="evidence" value="ECO:0007669"/>
    <property type="project" value="TreeGrafter"/>
</dbReference>
<dbReference type="PANTHER" id="PTHR16301:SF24">
    <property type="entry name" value="RWD DOMAIN-CONTAINING PROTEIN"/>
    <property type="match status" value="1"/>
</dbReference>
<dbReference type="InterPro" id="IPR020568">
    <property type="entry name" value="Ribosomal_Su5_D2-typ_SF"/>
</dbReference>
<organism evidence="3 4">
    <name type="scientific">Botryobasidium botryosum (strain FD-172 SS1)</name>
    <dbReference type="NCBI Taxonomy" id="930990"/>
    <lineage>
        <taxon>Eukaryota</taxon>
        <taxon>Fungi</taxon>
        <taxon>Dikarya</taxon>
        <taxon>Basidiomycota</taxon>
        <taxon>Agaricomycotina</taxon>
        <taxon>Agaricomycetes</taxon>
        <taxon>Cantharellales</taxon>
        <taxon>Botryobasidiaceae</taxon>
        <taxon>Botryobasidium</taxon>
    </lineage>
</organism>